<dbReference type="AlphaFoldDB" id="A0A0S6VUH6"/>
<gene>
    <name evidence="9" type="ORF">U14_00444</name>
</gene>
<dbReference type="InterPro" id="IPR052017">
    <property type="entry name" value="TSUP"/>
</dbReference>
<keyword evidence="5 8" id="KW-0812">Transmembrane</keyword>
<keyword evidence="6 8" id="KW-1133">Transmembrane helix</keyword>
<organism evidence="9">
    <name type="scientific">Candidatus Moduliflexus flocculans</name>
    <dbReference type="NCBI Taxonomy" id="1499966"/>
    <lineage>
        <taxon>Bacteria</taxon>
        <taxon>Candidatus Moduliflexota</taxon>
        <taxon>Candidatus Moduliflexia</taxon>
        <taxon>Candidatus Moduliflexales</taxon>
        <taxon>Candidatus Moduliflexaceae</taxon>
    </lineage>
</organism>
<evidence type="ECO:0000256" key="2">
    <source>
        <dbReference type="ARBA" id="ARBA00009142"/>
    </source>
</evidence>
<dbReference type="PANTHER" id="PTHR30269">
    <property type="entry name" value="TRANSMEMBRANE PROTEIN YFCA"/>
    <property type="match status" value="1"/>
</dbReference>
<dbReference type="STRING" id="1499966.U14_00444"/>
<keyword evidence="7 8" id="KW-0472">Membrane</keyword>
<proteinExistence type="inferred from homology"/>
<keyword evidence="9" id="KW-0449">Lipoprotein</keyword>
<keyword evidence="3" id="KW-0813">Transport</keyword>
<dbReference type="GO" id="GO:0005886">
    <property type="term" value="C:plasma membrane"/>
    <property type="evidence" value="ECO:0007669"/>
    <property type="project" value="UniProtKB-SubCell"/>
</dbReference>
<evidence type="ECO:0000313" key="10">
    <source>
        <dbReference type="Proteomes" id="UP000030700"/>
    </source>
</evidence>
<dbReference type="InterPro" id="IPR002781">
    <property type="entry name" value="TM_pro_TauE-like"/>
</dbReference>
<feature type="transmembrane region" description="Helical" evidence="8">
    <location>
        <begin position="343"/>
        <end position="361"/>
    </location>
</feature>
<feature type="transmembrane region" description="Helical" evidence="8">
    <location>
        <begin position="186"/>
        <end position="206"/>
    </location>
</feature>
<evidence type="ECO:0000256" key="7">
    <source>
        <dbReference type="ARBA" id="ARBA00023136"/>
    </source>
</evidence>
<comment type="similarity">
    <text evidence="2 8">Belongs to the 4-toluene sulfonate uptake permease (TSUP) (TC 2.A.102) family.</text>
</comment>
<dbReference type="HOGENOM" id="CLU_045498_2_3_0"/>
<evidence type="ECO:0000256" key="4">
    <source>
        <dbReference type="ARBA" id="ARBA00022475"/>
    </source>
</evidence>
<protein>
    <recommendedName>
        <fullName evidence="8">Probable membrane transporter protein</fullName>
    </recommendedName>
</protein>
<feature type="transmembrane region" description="Helical" evidence="8">
    <location>
        <begin position="242"/>
        <end position="261"/>
    </location>
</feature>
<reference evidence="9" key="1">
    <citation type="journal article" date="2015" name="PeerJ">
        <title>First genomic representation of candidate bacterial phylum KSB3 points to enhanced environmental sensing as a trigger of wastewater bulking.</title>
        <authorList>
            <person name="Sekiguchi Y."/>
            <person name="Ohashi A."/>
            <person name="Parks D.H."/>
            <person name="Yamauchi T."/>
            <person name="Tyson G.W."/>
            <person name="Hugenholtz P."/>
        </authorList>
    </citation>
    <scope>NUCLEOTIDE SEQUENCE [LARGE SCALE GENOMIC DNA]</scope>
</reference>
<evidence type="ECO:0000256" key="5">
    <source>
        <dbReference type="ARBA" id="ARBA00022692"/>
    </source>
</evidence>
<dbReference type="PANTHER" id="PTHR30269:SF0">
    <property type="entry name" value="MEMBRANE TRANSPORTER PROTEIN YFCA-RELATED"/>
    <property type="match status" value="1"/>
</dbReference>
<dbReference type="GO" id="GO:0016740">
    <property type="term" value="F:transferase activity"/>
    <property type="evidence" value="ECO:0007669"/>
    <property type="project" value="UniProtKB-KW"/>
</dbReference>
<keyword evidence="4 8" id="KW-1003">Cell membrane</keyword>
<evidence type="ECO:0000256" key="8">
    <source>
        <dbReference type="RuleBase" id="RU363041"/>
    </source>
</evidence>
<evidence type="ECO:0000313" key="9">
    <source>
        <dbReference type="EMBL" id="GAK49225.1"/>
    </source>
</evidence>
<keyword evidence="10" id="KW-1185">Reference proteome</keyword>
<feature type="transmembrane region" description="Helical" evidence="8">
    <location>
        <begin position="304"/>
        <end position="323"/>
    </location>
</feature>
<name>A0A0S6VUH6_9BACT</name>
<accession>A0A0S6VUH6</accession>
<comment type="subcellular location">
    <subcellularLocation>
        <location evidence="1 8">Cell membrane</location>
        <topology evidence="1 8">Multi-pass membrane protein</topology>
    </subcellularLocation>
</comment>
<evidence type="ECO:0000256" key="3">
    <source>
        <dbReference type="ARBA" id="ARBA00022448"/>
    </source>
</evidence>
<feature type="transmembrane region" description="Helical" evidence="8">
    <location>
        <begin position="212"/>
        <end position="230"/>
    </location>
</feature>
<evidence type="ECO:0000256" key="1">
    <source>
        <dbReference type="ARBA" id="ARBA00004651"/>
    </source>
</evidence>
<evidence type="ECO:0000256" key="6">
    <source>
        <dbReference type="ARBA" id="ARBA00022989"/>
    </source>
</evidence>
<dbReference type="EMBL" id="DF820455">
    <property type="protein sequence ID" value="GAK49225.1"/>
    <property type="molecule type" value="Genomic_DNA"/>
</dbReference>
<feature type="transmembrane region" description="Helical" evidence="8">
    <location>
        <begin position="273"/>
        <end position="292"/>
    </location>
</feature>
<dbReference type="Pfam" id="PF01925">
    <property type="entry name" value="TauE"/>
    <property type="match status" value="1"/>
</dbReference>
<keyword evidence="9" id="KW-0808">Transferase</keyword>
<dbReference type="Proteomes" id="UP000030700">
    <property type="component" value="Unassembled WGS sequence"/>
</dbReference>
<sequence>MFTWLVYHAETPQRGVMFVTMSLFSTDGMPTFYCSFKVWLTSSYRERPRSPTLPALNALNRMGDASCERGRSRYVNSYGHSYERRGGELSAARNLKGMLSVEWECKKGGSLIMVTSTALILLCCMSFIAGFVDSIAGGGGLLLLPSFLLTGLPPQFALGTNKFSAMFGTATALINFARQKKVLWKIAAIGLPFTMIGAVSGTKLLLFCDQATTAKIILGLLPVAAVLTFLPKKRLKTSVTEFSSANLYLHVPLMCGLIGFYDGFFGPGTGTFLIFGFYLFLGLHLIQASAIAKVFNLASNVGSFATFALAGKVLYTLGLPIALANMLGNYIGSHLAIRRGQALIKYLLLAVFCLLFVTVIFKIRHGF</sequence>
<feature type="transmembrane region" description="Helical" evidence="8">
    <location>
        <begin position="111"/>
        <end position="132"/>
    </location>
</feature>